<sequence length="497" mass="52257">MQAPPPSAALPRDELAIWMVVLVAIVLRVLTYAPHQIGYADEFMQYLEQGKRLATGHGIVPWEYRYGARGALIPQLLAVPSWLGAHLAPGSNLGLGLVRLVFAGFGALLLWAGWRIGGLVSPRHALAVMAALAVWWEAVLFSHLMLSESIGAALILAGAALVLDGRSAARALMLGGMLIGLGVIARLQYGLFAAVLVLGALPWRGGHADWLRWRWVVLGGLVALMAGAISDLAMGWTPYRWVLVNLSMNMGGSAARAARFGTEPATYYLKLMLAHGGLLAPVILGAAVWAGVRIVVLRPVLAAAVVNLVAHSLITHKEYRFVWISVAALVMLAAAGAAQVALQRWPGLSPRRLAVGALGGWWLLSASGQAMSGGYASMRGGAAITGLAVRAADTPDICGIAVANQWRAHVVPSILRHDVPLLVAPAGVVDDGETLPAAVQAGANALVLPRRPIGSEAYDAIGCLPMPQGRACLFIRPGGCKPAPAYSYQAALAREDL</sequence>
<protein>
    <recommendedName>
        <fullName evidence="12">Alg9-like mannosyltransferase family protein</fullName>
    </recommendedName>
</protein>
<feature type="transmembrane region" description="Helical" evidence="9">
    <location>
        <begin position="320"/>
        <end position="342"/>
    </location>
</feature>
<reference evidence="11" key="1">
    <citation type="submission" date="2020-01" db="EMBL/GenBank/DDBJ databases">
        <title>Sphingomonas sp. strain CSW-10.</title>
        <authorList>
            <person name="Chen W.-M."/>
        </authorList>
    </citation>
    <scope>NUCLEOTIDE SEQUENCE [LARGE SCALE GENOMIC DNA]</scope>
    <source>
        <strain evidence="11">FSY-8</strain>
    </source>
</reference>
<feature type="transmembrane region" description="Helical" evidence="9">
    <location>
        <begin position="178"/>
        <end position="201"/>
    </location>
</feature>
<evidence type="ECO:0000256" key="2">
    <source>
        <dbReference type="ARBA" id="ARBA00004586"/>
    </source>
</evidence>
<evidence type="ECO:0000256" key="9">
    <source>
        <dbReference type="SAM" id="Phobius"/>
    </source>
</evidence>
<evidence type="ECO:0000256" key="1">
    <source>
        <dbReference type="ARBA" id="ARBA00004127"/>
    </source>
</evidence>
<keyword evidence="8 9" id="KW-0472">Membrane</keyword>
<keyword evidence="7 9" id="KW-1133">Transmembrane helix</keyword>
<dbReference type="RefSeq" id="WP_161719747.1">
    <property type="nucleotide sequence ID" value="NZ_JAAAPO010000005.1"/>
</dbReference>
<evidence type="ECO:0000256" key="4">
    <source>
        <dbReference type="ARBA" id="ARBA00022679"/>
    </source>
</evidence>
<keyword evidence="5 9" id="KW-0812">Transmembrane</keyword>
<evidence type="ECO:0000256" key="5">
    <source>
        <dbReference type="ARBA" id="ARBA00022692"/>
    </source>
</evidence>
<evidence type="ECO:0000256" key="6">
    <source>
        <dbReference type="ARBA" id="ARBA00022824"/>
    </source>
</evidence>
<feature type="transmembrane region" description="Helical" evidence="9">
    <location>
        <begin position="296"/>
        <end position="314"/>
    </location>
</feature>
<feature type="transmembrane region" description="Helical" evidence="9">
    <location>
        <begin position="267"/>
        <end position="289"/>
    </location>
</feature>
<feature type="transmembrane region" description="Helical" evidence="9">
    <location>
        <begin position="213"/>
        <end position="234"/>
    </location>
</feature>
<keyword evidence="6" id="KW-0256">Endoplasmic reticulum</keyword>
<dbReference type="EMBL" id="JAAAPO010000005">
    <property type="protein sequence ID" value="NBC37578.1"/>
    <property type="molecule type" value="Genomic_DNA"/>
</dbReference>
<evidence type="ECO:0000256" key="8">
    <source>
        <dbReference type="ARBA" id="ARBA00023136"/>
    </source>
</evidence>
<gene>
    <name evidence="10" type="ORF">GTZ99_13570</name>
</gene>
<feature type="transmembrane region" description="Helical" evidence="9">
    <location>
        <begin position="150"/>
        <end position="166"/>
    </location>
</feature>
<evidence type="ECO:0000313" key="10">
    <source>
        <dbReference type="EMBL" id="NBC37578.1"/>
    </source>
</evidence>
<evidence type="ECO:0000256" key="7">
    <source>
        <dbReference type="ARBA" id="ARBA00022989"/>
    </source>
</evidence>
<feature type="transmembrane region" description="Helical" evidence="9">
    <location>
        <begin position="94"/>
        <end position="114"/>
    </location>
</feature>
<dbReference type="Pfam" id="PF03901">
    <property type="entry name" value="Glyco_transf_22"/>
    <property type="match status" value="1"/>
</dbReference>
<comment type="subcellular location">
    <subcellularLocation>
        <location evidence="1">Endomembrane system</location>
        <topology evidence="1">Multi-pass membrane protein</topology>
    </subcellularLocation>
    <subcellularLocation>
        <location evidence="2">Endoplasmic reticulum membrane</location>
    </subcellularLocation>
</comment>
<proteinExistence type="predicted"/>
<evidence type="ECO:0000256" key="3">
    <source>
        <dbReference type="ARBA" id="ARBA00022676"/>
    </source>
</evidence>
<comment type="caution">
    <text evidence="10">The sequence shown here is derived from an EMBL/GenBank/DDBJ whole genome shotgun (WGS) entry which is preliminary data.</text>
</comment>
<evidence type="ECO:0000313" key="11">
    <source>
        <dbReference type="Proteomes" id="UP000753724"/>
    </source>
</evidence>
<name>A0ABW9XGC3_9SPHN</name>
<evidence type="ECO:0008006" key="12">
    <source>
        <dbReference type="Google" id="ProtNLM"/>
    </source>
</evidence>
<feature type="transmembrane region" description="Helical" evidence="9">
    <location>
        <begin position="15"/>
        <end position="33"/>
    </location>
</feature>
<keyword evidence="3" id="KW-0328">Glycosyltransferase</keyword>
<organism evidence="10 11">
    <name type="scientific">Novosphingobium ovatum</name>
    <dbReference type="NCBI Taxonomy" id="1908523"/>
    <lineage>
        <taxon>Bacteria</taxon>
        <taxon>Pseudomonadati</taxon>
        <taxon>Pseudomonadota</taxon>
        <taxon>Alphaproteobacteria</taxon>
        <taxon>Sphingomonadales</taxon>
        <taxon>Sphingomonadaceae</taxon>
        <taxon>Novosphingobium</taxon>
    </lineage>
</organism>
<keyword evidence="11" id="KW-1185">Reference proteome</keyword>
<keyword evidence="4" id="KW-0808">Transferase</keyword>
<dbReference type="PANTHER" id="PTHR22760">
    <property type="entry name" value="GLYCOSYLTRANSFERASE"/>
    <property type="match status" value="1"/>
</dbReference>
<dbReference type="InterPro" id="IPR005599">
    <property type="entry name" value="GPI_mannosylTrfase"/>
</dbReference>
<accession>A0ABW9XGC3</accession>
<dbReference type="Proteomes" id="UP000753724">
    <property type="component" value="Unassembled WGS sequence"/>
</dbReference>